<keyword evidence="1" id="KW-0378">Hydrolase</keyword>
<reference evidence="1" key="1">
    <citation type="journal article" date="2014" name="Genome Announc.">
        <title>Draft genome sequences of the altered schaedler flora, a defined bacterial community from gnotobiotic mice.</title>
        <authorList>
            <person name="Wannemuehler M.J."/>
            <person name="Overstreet A.M."/>
            <person name="Ward D.V."/>
            <person name="Phillips G.J."/>
        </authorList>
    </citation>
    <scope>NUCLEOTIDE SEQUENCE</scope>
    <source>
        <strain evidence="1">ASF457</strain>
    </source>
</reference>
<gene>
    <name evidence="1" type="primary">rbn</name>
    <name evidence="1" type="ORF">N508_000411</name>
</gene>
<dbReference type="PANTHER" id="PTHR46018">
    <property type="entry name" value="ZINC PHOSPHODIESTERASE ELAC PROTEIN 1"/>
    <property type="match status" value="1"/>
</dbReference>
<keyword evidence="2" id="KW-1185">Reference proteome</keyword>
<dbReference type="AlphaFoldDB" id="V2Q9M8"/>
<dbReference type="Proteomes" id="UP000017429">
    <property type="component" value="Chromosome"/>
</dbReference>
<dbReference type="Pfam" id="PF00753">
    <property type="entry name" value="Lactamase_B"/>
    <property type="match status" value="1"/>
</dbReference>
<proteinExistence type="predicted"/>
<dbReference type="InterPro" id="IPR036866">
    <property type="entry name" value="RibonucZ/Hydroxyglut_hydro"/>
</dbReference>
<evidence type="ECO:0000313" key="1">
    <source>
        <dbReference type="EMBL" id="USF23353.1"/>
    </source>
</evidence>
<accession>V2Q9M8</accession>
<dbReference type="GO" id="GO:0042781">
    <property type="term" value="F:3'-tRNA processing endoribonuclease activity"/>
    <property type="evidence" value="ECO:0007669"/>
    <property type="project" value="UniProtKB-EC"/>
</dbReference>
<sequence length="334" mass="38483">MKSNYTIRRLNSPFDDSGIFVRNVYMKKALLFDCGRLGNIDNSEINDISHVFISHTHIDHFSGFDRFLRTALLSGNKITFFGPSGFINNVKGKLASYTWNLIYDYDITFIVIELSENGMKGAEFAAKNGFKEESFTVNNNHLILNNDFSLEYEFFDHGTISAGYRVKEPKRISINKDKMEEYGFVKGPWVKLLKEALLYNKSNDIINVNTVYGIKQYYINELAEKLAGYPVCQDITYITDIAPSFSNYKKAVKLAKDSYILLIESVFMNNDVIHAIEKNHLSIGVSKAVYKNSNSTYVSFGHFAPKYDRMRDVFFQELYTDLDMDKIIKLELNR</sequence>
<name>V2Q9M8_9BACT</name>
<organism evidence="1 2">
    <name type="scientific">Mucispirillum schaedleri ASF457</name>
    <dbReference type="NCBI Taxonomy" id="1379858"/>
    <lineage>
        <taxon>Bacteria</taxon>
        <taxon>Pseudomonadati</taxon>
        <taxon>Deferribacterota</taxon>
        <taxon>Deferribacteres</taxon>
        <taxon>Deferribacterales</taxon>
        <taxon>Mucispirillaceae</taxon>
        <taxon>Mucispirillum</taxon>
    </lineage>
</organism>
<protein>
    <submittedName>
        <fullName evidence="1">Ribonuclease BN</fullName>
        <ecNumber evidence="1">3.1.26.11</ecNumber>
    </submittedName>
</protein>
<dbReference type="SUPFAM" id="SSF56281">
    <property type="entry name" value="Metallo-hydrolase/oxidoreductase"/>
    <property type="match status" value="1"/>
</dbReference>
<dbReference type="EMBL" id="CP097562">
    <property type="protein sequence ID" value="USF23353.1"/>
    <property type="molecule type" value="Genomic_DNA"/>
</dbReference>
<dbReference type="InterPro" id="IPR001279">
    <property type="entry name" value="Metallo-B-lactamas"/>
</dbReference>
<dbReference type="eggNOG" id="COG1234">
    <property type="taxonomic scope" value="Bacteria"/>
</dbReference>
<reference evidence="1" key="3">
    <citation type="submission" date="2022-06" db="EMBL/GenBank/DDBJ databases">
        <title>Resources to Facilitate Use of the Altered Schaedler Flora (ASF) Mouse Model to Study Microbiome Function.</title>
        <authorList>
            <person name="Proctor A."/>
            <person name="Parvinroo S."/>
            <person name="Richie T."/>
            <person name="Jia X."/>
            <person name="Lee S.T.M."/>
            <person name="Karp P.D."/>
            <person name="Paley S."/>
            <person name="Kostic A.D."/>
            <person name="Pierre J.F."/>
            <person name="Wannemuehler M.J."/>
            <person name="Phillips G.J."/>
        </authorList>
    </citation>
    <scope>NUCLEOTIDE SEQUENCE</scope>
    <source>
        <strain evidence="1">ASF457</strain>
    </source>
</reference>
<dbReference type="KEGG" id="msch:N508_000411"/>
<dbReference type="EC" id="3.1.26.11" evidence="1"/>
<dbReference type="OrthoDB" id="9800940at2"/>
<dbReference type="Gene3D" id="3.60.15.10">
    <property type="entry name" value="Ribonuclease Z/Hydroxyacylglutathione hydrolase-like"/>
    <property type="match status" value="1"/>
</dbReference>
<reference evidence="1" key="2">
    <citation type="submission" date="2022-05" db="EMBL/GenBank/DDBJ databases">
        <authorList>
            <person name="Proctor A.L."/>
            <person name="Phillips G.J."/>
            <person name="Wannemuehler M.J."/>
        </authorList>
    </citation>
    <scope>NUCLEOTIDE SEQUENCE</scope>
    <source>
        <strain evidence="1">ASF457</strain>
    </source>
</reference>
<evidence type="ECO:0000313" key="2">
    <source>
        <dbReference type="Proteomes" id="UP000017429"/>
    </source>
</evidence>
<dbReference type="RefSeq" id="WP_023276420.1">
    <property type="nucleotide sequence ID" value="NZ_CP097562.1"/>
</dbReference>
<dbReference type="PANTHER" id="PTHR46018:SF7">
    <property type="entry name" value="RIBONUCLEASE Z"/>
    <property type="match status" value="1"/>
</dbReference>